<sequence>MTFIASFILRMLAVSNSKVSWVTMTLKVGFGMESVALTFIGIVFITFGVLIITALRKRVIFKKFQMRRQKAAWKMFVIVISCLLAITSFILAGFVSFLDATIKNFWTQQTLQSMSTILNCSIIIFILQDETIGSRISSSWSARSIPPSKQTKVDPEILDEGQTITPIDRPTILDEGQTITPIDRPTRTLSRPNISNIEVENEIISRQISLNNNGMDNFSVRSSNTFLENTGFRSNLESFDEEYEIDETNINNRISFINKPKRVSDVTTKESEISTIRNSVTFSE</sequence>
<protein>
    <submittedName>
        <fullName evidence="2">Uncharacterized protein</fullName>
    </submittedName>
</protein>
<evidence type="ECO:0000313" key="2">
    <source>
        <dbReference type="EMBL" id="RHZ79864.1"/>
    </source>
</evidence>
<dbReference type="AlphaFoldDB" id="A0A397J3Q5"/>
<keyword evidence="1" id="KW-1133">Transmembrane helix</keyword>
<dbReference type="EMBL" id="PQFF01000131">
    <property type="protein sequence ID" value="RHZ79864.1"/>
    <property type="molecule type" value="Genomic_DNA"/>
</dbReference>
<evidence type="ECO:0000256" key="1">
    <source>
        <dbReference type="SAM" id="Phobius"/>
    </source>
</evidence>
<evidence type="ECO:0000313" key="3">
    <source>
        <dbReference type="Proteomes" id="UP000266861"/>
    </source>
</evidence>
<reference evidence="2 3" key="1">
    <citation type="submission" date="2018-08" db="EMBL/GenBank/DDBJ databases">
        <title>Genome and evolution of the arbuscular mycorrhizal fungus Diversispora epigaea (formerly Glomus versiforme) and its bacterial endosymbionts.</title>
        <authorList>
            <person name="Sun X."/>
            <person name="Fei Z."/>
            <person name="Harrison M."/>
        </authorList>
    </citation>
    <scope>NUCLEOTIDE SEQUENCE [LARGE SCALE GENOMIC DNA]</scope>
    <source>
        <strain evidence="2 3">IT104</strain>
    </source>
</reference>
<accession>A0A397J3Q5</accession>
<dbReference type="OrthoDB" id="2449596at2759"/>
<gene>
    <name evidence="2" type="ORF">Glove_140g131</name>
</gene>
<keyword evidence="3" id="KW-1185">Reference proteome</keyword>
<proteinExistence type="predicted"/>
<keyword evidence="1" id="KW-0812">Transmembrane</keyword>
<keyword evidence="1" id="KW-0472">Membrane</keyword>
<dbReference type="Proteomes" id="UP000266861">
    <property type="component" value="Unassembled WGS sequence"/>
</dbReference>
<organism evidence="2 3">
    <name type="scientific">Diversispora epigaea</name>
    <dbReference type="NCBI Taxonomy" id="1348612"/>
    <lineage>
        <taxon>Eukaryota</taxon>
        <taxon>Fungi</taxon>
        <taxon>Fungi incertae sedis</taxon>
        <taxon>Mucoromycota</taxon>
        <taxon>Glomeromycotina</taxon>
        <taxon>Glomeromycetes</taxon>
        <taxon>Diversisporales</taxon>
        <taxon>Diversisporaceae</taxon>
        <taxon>Diversispora</taxon>
    </lineage>
</organism>
<name>A0A397J3Q5_9GLOM</name>
<feature type="transmembrane region" description="Helical" evidence="1">
    <location>
        <begin position="76"/>
        <end position="98"/>
    </location>
</feature>
<feature type="transmembrane region" description="Helical" evidence="1">
    <location>
        <begin position="35"/>
        <end position="55"/>
    </location>
</feature>
<comment type="caution">
    <text evidence="2">The sequence shown here is derived from an EMBL/GenBank/DDBJ whole genome shotgun (WGS) entry which is preliminary data.</text>
</comment>